<accession>A0AAV0URX5</accession>
<organism evidence="1 2">
    <name type="scientific">Peronospora destructor</name>
    <dbReference type="NCBI Taxonomy" id="86335"/>
    <lineage>
        <taxon>Eukaryota</taxon>
        <taxon>Sar</taxon>
        <taxon>Stramenopiles</taxon>
        <taxon>Oomycota</taxon>
        <taxon>Peronosporomycetes</taxon>
        <taxon>Peronosporales</taxon>
        <taxon>Peronosporaceae</taxon>
        <taxon>Peronospora</taxon>
    </lineage>
</organism>
<dbReference type="EMBL" id="CANTFM010001456">
    <property type="protein sequence ID" value="CAI5739646.1"/>
    <property type="molecule type" value="Genomic_DNA"/>
</dbReference>
<reference evidence="1" key="1">
    <citation type="submission" date="2022-12" db="EMBL/GenBank/DDBJ databases">
        <authorList>
            <person name="Webb A."/>
        </authorList>
    </citation>
    <scope>NUCLEOTIDE SEQUENCE</scope>
    <source>
        <strain evidence="1">Pd1</strain>
    </source>
</reference>
<dbReference type="Proteomes" id="UP001162029">
    <property type="component" value="Unassembled WGS sequence"/>
</dbReference>
<evidence type="ECO:0000313" key="1">
    <source>
        <dbReference type="EMBL" id="CAI5739646.1"/>
    </source>
</evidence>
<evidence type="ECO:0000313" key="2">
    <source>
        <dbReference type="Proteomes" id="UP001162029"/>
    </source>
</evidence>
<protein>
    <submittedName>
        <fullName evidence="1">Uncharacterized protein</fullName>
    </submittedName>
</protein>
<proteinExistence type="predicted"/>
<sequence length="142" mass="16585">MSDTNKSTAALELKLTDVVTDEQPSTFLKLTMSRRIQDKTIAEAKLVPFLFQLLQSRMLSDIEVAQKLREFFHGQPCELLGRRPMYVKFAMPRQEQECRDRLLRVHHVQRNADSPERRVPGLRFETEFITKAQEDACLAFFL</sequence>
<gene>
    <name evidence="1" type="ORF">PDE001_LOCUS7261</name>
</gene>
<comment type="caution">
    <text evidence="1">The sequence shown here is derived from an EMBL/GenBank/DDBJ whole genome shotgun (WGS) entry which is preliminary data.</text>
</comment>
<keyword evidence="2" id="KW-1185">Reference proteome</keyword>
<dbReference type="AlphaFoldDB" id="A0AAV0URX5"/>
<name>A0AAV0URX5_9STRA</name>